<feature type="compositionally biased region" description="Low complexity" evidence="1">
    <location>
        <begin position="10"/>
        <end position="22"/>
    </location>
</feature>
<feature type="compositionally biased region" description="Low complexity" evidence="1">
    <location>
        <begin position="35"/>
        <end position="50"/>
    </location>
</feature>
<organism evidence="2 3">
    <name type="scientific">Corynebacterium bovis</name>
    <dbReference type="NCBI Taxonomy" id="36808"/>
    <lineage>
        <taxon>Bacteria</taxon>
        <taxon>Bacillati</taxon>
        <taxon>Actinomycetota</taxon>
        <taxon>Actinomycetes</taxon>
        <taxon>Mycobacteriales</taxon>
        <taxon>Corynebacteriaceae</taxon>
        <taxon>Corynebacterium</taxon>
    </lineage>
</organism>
<reference evidence="2 3" key="1">
    <citation type="submission" date="2018-01" db="EMBL/GenBank/DDBJ databases">
        <title>Twenty Corynebacterium bovis Genomes.</title>
        <authorList>
            <person name="Gulvik C.A."/>
        </authorList>
    </citation>
    <scope>NUCLEOTIDE SEQUENCE [LARGE SCALE GENOMIC DNA]</scope>
    <source>
        <strain evidence="2 3">F6900</strain>
    </source>
</reference>
<dbReference type="Proteomes" id="UP000276526">
    <property type="component" value="Unassembled WGS sequence"/>
</dbReference>
<evidence type="ECO:0008006" key="4">
    <source>
        <dbReference type="Google" id="ProtNLM"/>
    </source>
</evidence>
<feature type="compositionally biased region" description="Pro residues" evidence="1">
    <location>
        <begin position="51"/>
        <end position="60"/>
    </location>
</feature>
<dbReference type="AlphaFoldDB" id="A0A3R8PCW4"/>
<feature type="region of interest" description="Disordered" evidence="1">
    <location>
        <begin position="1"/>
        <end position="67"/>
    </location>
</feature>
<accession>A0A3R8PCW4</accession>
<sequence length="358" mass="36895">MHTDAVRPYAQATTVTRRTVAPPAAPPVTPPVAPPAHTSAAPGDAAAHTPVAPPAAPPAHTPAAPGDIALAPGTAVVVRPGGHLQFGVHPDRAVVLPLPGDVAAGQVARVFLDARTGLPHDALTRALAACGIDLPHATGIVGELLRAGVLHPREPRRDLALLGPTRPVDDLLRHLDALGLSATVVHPAAPAWAALDESSTVVLVGGLFPPADVTADLMRRRVPHLPSGVLDRRIVVGPLVTPGVTPCLTCIDHDLLARDSGWRMVRGQAGGRPAAVPAAWWDLTAAVTAHVLAAADGGGGWRGNDAALPTPTGSPADLPRNLDARRSYDPATMSLEITPVRHAARCAMCRLARDHGER</sequence>
<evidence type="ECO:0000256" key="1">
    <source>
        <dbReference type="SAM" id="MobiDB-lite"/>
    </source>
</evidence>
<evidence type="ECO:0000313" key="3">
    <source>
        <dbReference type="Proteomes" id="UP000276526"/>
    </source>
</evidence>
<comment type="caution">
    <text evidence="2">The sequence shown here is derived from an EMBL/GenBank/DDBJ whole genome shotgun (WGS) entry which is preliminary data.</text>
</comment>
<dbReference type="Gene3D" id="3.40.50.720">
    <property type="entry name" value="NAD(P)-binding Rossmann-like Domain"/>
    <property type="match status" value="1"/>
</dbReference>
<name>A0A3R8PCW4_9CORY</name>
<proteinExistence type="predicted"/>
<dbReference type="RefSeq" id="WP_125207077.1">
    <property type="nucleotide sequence ID" value="NZ_JBAHVN010000003.1"/>
</dbReference>
<protein>
    <recommendedName>
        <fullName evidence="4">Bacteriocin biosynthesis cyclodehydratase</fullName>
    </recommendedName>
</protein>
<dbReference type="EMBL" id="PQNK01000006">
    <property type="protein sequence ID" value="RRO86832.1"/>
    <property type="molecule type" value="Genomic_DNA"/>
</dbReference>
<gene>
    <name evidence="2" type="ORF">CXF48_04620</name>
</gene>
<feature type="compositionally biased region" description="Pro residues" evidence="1">
    <location>
        <begin position="23"/>
        <end position="34"/>
    </location>
</feature>
<evidence type="ECO:0000313" key="2">
    <source>
        <dbReference type="EMBL" id="RRO86832.1"/>
    </source>
</evidence>